<proteinExistence type="inferred from homology"/>
<dbReference type="EC" id="3.6.1.41" evidence="5"/>
<sequence length="266" mass="29814">MATYAVGDLQGCLDPLLCLLERVKFDPIQDTLWCAGDLVNRGPQSLETLRFVKSLGDACVAVLGNHDLHLLAVAYGGAKLKRSDTLKEILEADDCENLLTWLRHQPLVHHEYDYTLVHAGIPPIWSIKQARARAKEVEAVIQGPDYLNYFREMYGNKPDLWHDDLSGQDRLRCITNYLTRMRFCHADSTLDLSNKNGPEDAAPGTSPWYAFENRKAAGQRIIFGHWAALQGDSQGPDVFAMDTGCVWGGQLTLMRLDDQAMFSCNC</sequence>
<dbReference type="InterPro" id="IPR004843">
    <property type="entry name" value="Calcineurin-like_PHP"/>
</dbReference>
<dbReference type="InterPro" id="IPR029052">
    <property type="entry name" value="Metallo-depent_PP-like"/>
</dbReference>
<accession>A0A5S9QR53</accession>
<dbReference type="HAMAP" id="MF_00199">
    <property type="entry name" value="ApaH"/>
    <property type="match status" value="1"/>
</dbReference>
<evidence type="ECO:0000256" key="3">
    <source>
        <dbReference type="ARBA" id="ARBA00022801"/>
    </source>
</evidence>
<dbReference type="InterPro" id="IPR004617">
    <property type="entry name" value="ApaH"/>
</dbReference>
<dbReference type="PANTHER" id="PTHR40942">
    <property type="match status" value="1"/>
</dbReference>
<name>A0A5S9QR53_9GAMM</name>
<dbReference type="AlphaFoldDB" id="A0A5S9QR53"/>
<dbReference type="PIRSF" id="PIRSF000903">
    <property type="entry name" value="B5n-ttraPtase_sm"/>
    <property type="match status" value="1"/>
</dbReference>
<dbReference type="Gene3D" id="3.60.21.10">
    <property type="match status" value="1"/>
</dbReference>
<dbReference type="PANTHER" id="PTHR40942:SF4">
    <property type="entry name" value="CYTOCHROME C5"/>
    <property type="match status" value="1"/>
</dbReference>
<evidence type="ECO:0000313" key="7">
    <source>
        <dbReference type="EMBL" id="CAA0120653.1"/>
    </source>
</evidence>
<dbReference type="NCBIfam" id="TIGR00668">
    <property type="entry name" value="apaH"/>
    <property type="match status" value="1"/>
</dbReference>
<evidence type="ECO:0000256" key="1">
    <source>
        <dbReference type="ARBA" id="ARBA00003413"/>
    </source>
</evidence>
<dbReference type="Pfam" id="PF00149">
    <property type="entry name" value="Metallophos"/>
    <property type="match status" value="1"/>
</dbReference>
<evidence type="ECO:0000259" key="6">
    <source>
        <dbReference type="Pfam" id="PF00149"/>
    </source>
</evidence>
<feature type="domain" description="Calcineurin-like phosphoesterase" evidence="6">
    <location>
        <begin position="4"/>
        <end position="163"/>
    </location>
</feature>
<evidence type="ECO:0000256" key="5">
    <source>
        <dbReference type="HAMAP-Rule" id="MF_00199"/>
    </source>
</evidence>
<dbReference type="EMBL" id="CACSII010000021">
    <property type="protein sequence ID" value="CAA0120653.1"/>
    <property type="molecule type" value="Genomic_DNA"/>
</dbReference>
<dbReference type="GO" id="GO:0008803">
    <property type="term" value="F:bis(5'-nucleosyl)-tetraphosphatase (symmetrical) activity"/>
    <property type="evidence" value="ECO:0007669"/>
    <property type="project" value="UniProtKB-UniRule"/>
</dbReference>
<dbReference type="OrthoDB" id="9807890at2"/>
<gene>
    <name evidence="5 7" type="primary">apaH</name>
    <name evidence="7" type="ORF">DPBNPPHM_02577</name>
</gene>
<dbReference type="NCBIfam" id="NF001204">
    <property type="entry name" value="PRK00166.1"/>
    <property type="match status" value="1"/>
</dbReference>
<evidence type="ECO:0000256" key="2">
    <source>
        <dbReference type="ARBA" id="ARBA00005419"/>
    </source>
</evidence>
<keyword evidence="3 5" id="KW-0378">Hydrolase</keyword>
<organism evidence="7 8">
    <name type="scientific">BD1-7 clade bacterium</name>
    <dbReference type="NCBI Taxonomy" id="2029982"/>
    <lineage>
        <taxon>Bacteria</taxon>
        <taxon>Pseudomonadati</taxon>
        <taxon>Pseudomonadota</taxon>
        <taxon>Gammaproteobacteria</taxon>
        <taxon>Cellvibrionales</taxon>
        <taxon>Spongiibacteraceae</taxon>
        <taxon>BD1-7 clade</taxon>
    </lineage>
</organism>
<protein>
    <recommendedName>
        <fullName evidence="5">Bis(5'-nucleosyl)-tetraphosphatase, symmetrical</fullName>
        <ecNumber evidence="5">3.6.1.41</ecNumber>
    </recommendedName>
    <alternativeName>
        <fullName evidence="5">Ap4A hydrolase</fullName>
    </alternativeName>
    <alternativeName>
        <fullName evidence="5">Diadenosine 5',5'''-P1,P4-tetraphosphate pyrophosphohydrolase</fullName>
    </alternativeName>
    <alternativeName>
        <fullName evidence="5">Diadenosine tetraphosphatase</fullName>
    </alternativeName>
</protein>
<evidence type="ECO:0000256" key="4">
    <source>
        <dbReference type="ARBA" id="ARBA00049417"/>
    </source>
</evidence>
<evidence type="ECO:0000313" key="8">
    <source>
        <dbReference type="Proteomes" id="UP000434580"/>
    </source>
</evidence>
<dbReference type="Proteomes" id="UP000434580">
    <property type="component" value="Unassembled WGS sequence"/>
</dbReference>
<dbReference type="SUPFAM" id="SSF56300">
    <property type="entry name" value="Metallo-dependent phosphatases"/>
    <property type="match status" value="1"/>
</dbReference>
<comment type="function">
    <text evidence="1 5">Hydrolyzes diadenosine 5',5'''-P1,P4-tetraphosphate to yield ADP.</text>
</comment>
<comment type="similarity">
    <text evidence="2 5">Belongs to the Ap4A hydrolase family.</text>
</comment>
<dbReference type="CDD" id="cd07422">
    <property type="entry name" value="MPP_ApaH"/>
    <property type="match status" value="1"/>
</dbReference>
<comment type="catalytic activity">
    <reaction evidence="4 5">
        <text>P(1),P(4)-bis(5'-adenosyl) tetraphosphate + H2O = 2 ADP + 2 H(+)</text>
        <dbReference type="Rhea" id="RHEA:24252"/>
        <dbReference type="ChEBI" id="CHEBI:15377"/>
        <dbReference type="ChEBI" id="CHEBI:15378"/>
        <dbReference type="ChEBI" id="CHEBI:58141"/>
        <dbReference type="ChEBI" id="CHEBI:456216"/>
        <dbReference type="EC" id="3.6.1.41"/>
    </reaction>
</comment>
<reference evidence="7 8" key="1">
    <citation type="submission" date="2019-11" db="EMBL/GenBank/DDBJ databases">
        <authorList>
            <person name="Holert J."/>
        </authorList>
    </citation>
    <scope>NUCLEOTIDE SEQUENCE [LARGE SCALE GENOMIC DNA]</scope>
    <source>
        <strain evidence="7">BC5_2</strain>
    </source>
</reference>